<evidence type="ECO:0000259" key="2">
    <source>
        <dbReference type="Pfam" id="PF12172"/>
    </source>
</evidence>
<dbReference type="PANTHER" id="PTHR34075">
    <property type="entry name" value="BLR3430 PROTEIN"/>
    <property type="match status" value="1"/>
</dbReference>
<dbReference type="SUPFAM" id="SSF50249">
    <property type="entry name" value="Nucleic acid-binding proteins"/>
    <property type="match status" value="2"/>
</dbReference>
<dbReference type="Gene3D" id="6.10.30.10">
    <property type="match status" value="2"/>
</dbReference>
<feature type="domain" description="ChsH2 rubredoxin-like zinc ribbon" evidence="2">
    <location>
        <begin position="200"/>
        <end position="227"/>
    </location>
</feature>
<feature type="domain" description="ChsH2 C-terminal OB-fold" evidence="1">
    <location>
        <begin position="233"/>
        <end position="298"/>
    </location>
</feature>
<dbReference type="Proteomes" id="UP001612915">
    <property type="component" value="Unassembled WGS sequence"/>
</dbReference>
<dbReference type="Pfam" id="PF12172">
    <property type="entry name" value="zf-ChsH2"/>
    <property type="match status" value="1"/>
</dbReference>
<dbReference type="Pfam" id="PF01796">
    <property type="entry name" value="OB_ChsH2_C"/>
    <property type="match status" value="2"/>
</dbReference>
<dbReference type="InterPro" id="IPR022002">
    <property type="entry name" value="ChsH2_Znr"/>
</dbReference>
<accession>A0ABW8ATQ9</accession>
<dbReference type="InterPro" id="IPR052513">
    <property type="entry name" value="Thioester_dehydratase-like"/>
</dbReference>
<sequence>MTSTSSAPLSAPLNLDFDYTRSLGPVLGAFMAALRDRRILGVRVGDGENGSPARVLVPPAEFDPETARPLTELVPVAETGVVTTWSWNAAPLPGQPLDRPFAWALIRLDGADSTLLHAVDAPAETMRTGMRVRARWAEERVGGLRDIACFEPTDQPAAEPAEPATDVPALEPVEQLIAPVHLQYMHSASAEESRFLRGIVEGRLIGQRCPTCGKVYLPPRSACPVDGVPPTDEVEVADRGVVTTFCVVNVPFLGQRITPPYITAYVLLDGADMAIQHLILGIPAEDVRMGLRVRAVWRPREEWGHTLENISHFEPDPDASEGDRA</sequence>
<organism evidence="3 4">
    <name type="scientific">Spongisporangium articulatum</name>
    <dbReference type="NCBI Taxonomy" id="3362603"/>
    <lineage>
        <taxon>Bacteria</taxon>
        <taxon>Bacillati</taxon>
        <taxon>Actinomycetota</taxon>
        <taxon>Actinomycetes</taxon>
        <taxon>Kineosporiales</taxon>
        <taxon>Kineosporiaceae</taxon>
        <taxon>Spongisporangium</taxon>
    </lineage>
</organism>
<reference evidence="3 4" key="1">
    <citation type="submission" date="2024-10" db="EMBL/GenBank/DDBJ databases">
        <title>The Natural Products Discovery Center: Release of the First 8490 Sequenced Strains for Exploring Actinobacteria Biosynthetic Diversity.</title>
        <authorList>
            <person name="Kalkreuter E."/>
            <person name="Kautsar S.A."/>
            <person name="Yang D."/>
            <person name="Bader C.D."/>
            <person name="Teijaro C.N."/>
            <person name="Fluegel L."/>
            <person name="Davis C.M."/>
            <person name="Simpson J.R."/>
            <person name="Lauterbach L."/>
            <person name="Steele A.D."/>
            <person name="Gui C."/>
            <person name="Meng S."/>
            <person name="Li G."/>
            <person name="Viehrig K."/>
            <person name="Ye F."/>
            <person name="Su P."/>
            <person name="Kiefer A.F."/>
            <person name="Nichols A."/>
            <person name="Cepeda A.J."/>
            <person name="Yan W."/>
            <person name="Fan B."/>
            <person name="Jiang Y."/>
            <person name="Adhikari A."/>
            <person name="Zheng C.-J."/>
            <person name="Schuster L."/>
            <person name="Cowan T.M."/>
            <person name="Smanski M.J."/>
            <person name="Chevrette M.G."/>
            <person name="De Carvalho L.P.S."/>
            <person name="Shen B."/>
        </authorList>
    </citation>
    <scope>NUCLEOTIDE SEQUENCE [LARGE SCALE GENOMIC DNA]</scope>
    <source>
        <strain evidence="3 4">NPDC049639</strain>
    </source>
</reference>
<dbReference type="EMBL" id="JBITLV010000009">
    <property type="protein sequence ID" value="MFI7589785.1"/>
    <property type="molecule type" value="Genomic_DNA"/>
</dbReference>
<dbReference type="InterPro" id="IPR012340">
    <property type="entry name" value="NA-bd_OB-fold"/>
</dbReference>
<proteinExistence type="predicted"/>
<name>A0ABW8ATQ9_9ACTN</name>
<dbReference type="RefSeq" id="WP_398284385.1">
    <property type="nucleotide sequence ID" value="NZ_JBITLV010000009.1"/>
</dbReference>
<evidence type="ECO:0000313" key="3">
    <source>
        <dbReference type="EMBL" id="MFI7589785.1"/>
    </source>
</evidence>
<protein>
    <submittedName>
        <fullName evidence="3">Zn-ribbon domain-containing OB-fold protein</fullName>
    </submittedName>
</protein>
<dbReference type="InterPro" id="IPR002878">
    <property type="entry name" value="ChsH2_C"/>
</dbReference>
<comment type="caution">
    <text evidence="3">The sequence shown here is derived from an EMBL/GenBank/DDBJ whole genome shotgun (WGS) entry which is preliminary data.</text>
</comment>
<evidence type="ECO:0000313" key="4">
    <source>
        <dbReference type="Proteomes" id="UP001612915"/>
    </source>
</evidence>
<keyword evidence="4" id="KW-1185">Reference proteome</keyword>
<gene>
    <name evidence="3" type="ORF">ACIB24_22170</name>
</gene>
<feature type="domain" description="ChsH2 C-terminal OB-fold" evidence="1">
    <location>
        <begin position="74"/>
        <end position="136"/>
    </location>
</feature>
<evidence type="ECO:0000259" key="1">
    <source>
        <dbReference type="Pfam" id="PF01796"/>
    </source>
</evidence>
<dbReference type="PANTHER" id="PTHR34075:SF5">
    <property type="entry name" value="BLR3430 PROTEIN"/>
    <property type="match status" value="1"/>
</dbReference>